<protein>
    <recommendedName>
        <fullName evidence="3">Cytidylate kinase</fullName>
    </recommendedName>
</protein>
<comment type="caution">
    <text evidence="1">The sequence shown here is derived from an EMBL/GenBank/DDBJ whole genome shotgun (WGS) entry which is preliminary data.</text>
</comment>
<reference evidence="1 2" key="1">
    <citation type="journal article" date="2021" name="Int. J. Syst. Evol. Microbiol.">
        <title>Reticulibacter mediterranei gen. nov., sp. nov., within the new family Reticulibacteraceae fam. nov., and Ktedonospora formicarum gen. nov., sp. nov., Ktedonobacter robiniae sp. nov., Dictyobacter formicarum sp. nov. and Dictyobacter arantiisoli sp. nov., belonging to the class Ktedonobacteria.</title>
        <authorList>
            <person name="Yabe S."/>
            <person name="Zheng Y."/>
            <person name="Wang C.M."/>
            <person name="Sakai Y."/>
            <person name="Abe K."/>
            <person name="Yokota A."/>
            <person name="Donadio S."/>
            <person name="Cavaletti L."/>
            <person name="Monciardini P."/>
        </authorList>
    </citation>
    <scope>NUCLEOTIDE SEQUENCE [LARGE SCALE GENOMIC DNA]</scope>
    <source>
        <strain evidence="1 2">SOSP1-9</strain>
    </source>
</reference>
<proteinExistence type="predicted"/>
<dbReference type="Proteomes" id="UP000635565">
    <property type="component" value="Unassembled WGS sequence"/>
</dbReference>
<sequence length="261" mass="29601">MKDIRPGYSHKYGENEPAASPLSVITLSQQYGCAGDWIAVQLAARLRWQCVNHEIVGRVAQWLGVTVEEAEQHNLRLYSFVERFLLSMQLSYPETVEALAGQPTLPILPHRQERLYHKALQHVVESIAASGQKVIVDHGAQALLAGRPNVLHVQIVAPLMQRVRRVMQREQLSQQQALAQVQQRDQQMQHYLWSQCRRDINDPLLYDLTINSGSLDVEGQLGMICQAYERKAALFREAMADQVYLIYPAPEMAAEAYTLTS</sequence>
<dbReference type="EMBL" id="BNJJ01000039">
    <property type="protein sequence ID" value="GHO89540.1"/>
    <property type="molecule type" value="Genomic_DNA"/>
</dbReference>
<name>A0ABQ3VU95_9CHLR</name>
<accession>A0ABQ3VU95</accession>
<organism evidence="1 2">
    <name type="scientific">Dictyobacter formicarum</name>
    <dbReference type="NCBI Taxonomy" id="2778368"/>
    <lineage>
        <taxon>Bacteria</taxon>
        <taxon>Bacillati</taxon>
        <taxon>Chloroflexota</taxon>
        <taxon>Ktedonobacteria</taxon>
        <taxon>Ktedonobacterales</taxon>
        <taxon>Dictyobacteraceae</taxon>
        <taxon>Dictyobacter</taxon>
    </lineage>
</organism>
<dbReference type="Pfam" id="PF13189">
    <property type="entry name" value="Cytidylate_kin2"/>
    <property type="match status" value="1"/>
</dbReference>
<gene>
    <name evidence="1" type="ORF">KSZ_75460</name>
</gene>
<dbReference type="InterPro" id="IPR027417">
    <property type="entry name" value="P-loop_NTPase"/>
</dbReference>
<evidence type="ECO:0000313" key="2">
    <source>
        <dbReference type="Proteomes" id="UP000635565"/>
    </source>
</evidence>
<keyword evidence="2" id="KW-1185">Reference proteome</keyword>
<dbReference type="Gene3D" id="3.40.50.300">
    <property type="entry name" value="P-loop containing nucleotide triphosphate hydrolases"/>
    <property type="match status" value="1"/>
</dbReference>
<evidence type="ECO:0008006" key="3">
    <source>
        <dbReference type="Google" id="ProtNLM"/>
    </source>
</evidence>
<evidence type="ECO:0000313" key="1">
    <source>
        <dbReference type="EMBL" id="GHO89540.1"/>
    </source>
</evidence>
<dbReference type="SUPFAM" id="SSF52540">
    <property type="entry name" value="P-loop containing nucleoside triphosphate hydrolases"/>
    <property type="match status" value="1"/>
</dbReference>
<dbReference type="RefSeq" id="WP_201367110.1">
    <property type="nucleotide sequence ID" value="NZ_BNJJ01000039.1"/>
</dbReference>